<dbReference type="EMBL" id="CAWUHC010000009">
    <property type="protein sequence ID" value="CAK7213009.1"/>
    <property type="molecule type" value="Genomic_DNA"/>
</dbReference>
<organism evidence="2 3">
    <name type="scientific">Sporothrix bragantina</name>
    <dbReference type="NCBI Taxonomy" id="671064"/>
    <lineage>
        <taxon>Eukaryota</taxon>
        <taxon>Fungi</taxon>
        <taxon>Dikarya</taxon>
        <taxon>Ascomycota</taxon>
        <taxon>Pezizomycotina</taxon>
        <taxon>Sordariomycetes</taxon>
        <taxon>Sordariomycetidae</taxon>
        <taxon>Ophiostomatales</taxon>
        <taxon>Ophiostomataceae</taxon>
        <taxon>Sporothrix</taxon>
    </lineage>
</organism>
<dbReference type="InterPro" id="IPR000120">
    <property type="entry name" value="Amidase"/>
</dbReference>
<name>A0ABP0B0H8_9PEZI</name>
<evidence type="ECO:0000313" key="2">
    <source>
        <dbReference type="EMBL" id="CAK7213009.1"/>
    </source>
</evidence>
<dbReference type="InterPro" id="IPR023631">
    <property type="entry name" value="Amidase_dom"/>
</dbReference>
<sequence>MSLASLSDPSLENPIVTREKLHEVAQRNGFQIAPQHEDAYLLGLRSSYAIAAQIDALPDYIDPRLSVVETNNSTLSRQYARVDPKDNPLTAWCHVCDVAATSPETDLLKGRSVAVKDTIAVGQLPQTLGTLPEFISQGPDYPISPIDATVVRRLLLAGATLKGTTTCEHFSLSPLSFSSIHGQVHNPWQRGYNSGGSSSGSAALVGLYAARKAGEPGLEGFGEDIDLALGGDQAGSIRVPASYCGIYGLKPTFGLVPYTGIAGLLPMIDYVGPLAMNLDDIALCLSVLAGYDGLDPRMGSESPLRENVVAYHTALKEFKSQPDKPLRVGLITESFSIPGTNAENAACVREAALKHFSAMGAVVSDVSIPIHLLGAAIWTAAVRNQMASHAFGGRATDSLAHDLPHIAPSAWPPADAQKLYDVVSAHNPSAVLTTMVEALLVHDTVLPPTAQRKAQRHILQLRAAYDAALADFDVLVTPTAPAVAPPLPDMSPEIKDGQSNVERLLRLTAGAINNTAPFNATGHPALSIPCGWATSANKDCMLPVGMQIIGRRFDDLGVLTAARVFELGGGGLGKRPQVRSG</sequence>
<gene>
    <name evidence="2" type="ORF">SBRCBS47491_001657</name>
</gene>
<dbReference type="Gene3D" id="3.90.1300.10">
    <property type="entry name" value="Amidase signature (AS) domain"/>
    <property type="match status" value="1"/>
</dbReference>
<reference evidence="2 3" key="1">
    <citation type="submission" date="2024-01" db="EMBL/GenBank/DDBJ databases">
        <authorList>
            <person name="Allen C."/>
            <person name="Tagirdzhanova G."/>
        </authorList>
    </citation>
    <scope>NUCLEOTIDE SEQUENCE [LARGE SCALE GENOMIC DNA]</scope>
</reference>
<evidence type="ECO:0000259" key="1">
    <source>
        <dbReference type="Pfam" id="PF01425"/>
    </source>
</evidence>
<protein>
    <recommendedName>
        <fullName evidence="1">Amidase domain-containing protein</fullName>
    </recommendedName>
</protein>
<keyword evidence="3" id="KW-1185">Reference proteome</keyword>
<dbReference type="PANTHER" id="PTHR11895:SF171">
    <property type="entry name" value="AMIDASE DOMAIN-CONTAINING PROTEIN"/>
    <property type="match status" value="1"/>
</dbReference>
<dbReference type="Pfam" id="PF01425">
    <property type="entry name" value="Amidase"/>
    <property type="match status" value="1"/>
</dbReference>
<proteinExistence type="predicted"/>
<comment type="caution">
    <text evidence="2">The sequence shown here is derived from an EMBL/GenBank/DDBJ whole genome shotgun (WGS) entry which is preliminary data.</text>
</comment>
<dbReference type="PANTHER" id="PTHR11895">
    <property type="entry name" value="TRANSAMIDASE"/>
    <property type="match status" value="1"/>
</dbReference>
<accession>A0ABP0B0H8</accession>
<dbReference type="InterPro" id="IPR036928">
    <property type="entry name" value="AS_sf"/>
</dbReference>
<dbReference type="Proteomes" id="UP001642406">
    <property type="component" value="Unassembled WGS sequence"/>
</dbReference>
<feature type="domain" description="Amidase" evidence="1">
    <location>
        <begin position="101"/>
        <end position="558"/>
    </location>
</feature>
<evidence type="ECO:0000313" key="3">
    <source>
        <dbReference type="Proteomes" id="UP001642406"/>
    </source>
</evidence>
<dbReference type="SUPFAM" id="SSF75304">
    <property type="entry name" value="Amidase signature (AS) enzymes"/>
    <property type="match status" value="1"/>
</dbReference>